<name>A0ABN6MXT4_9BACT</name>
<dbReference type="Gene3D" id="2.60.40.1080">
    <property type="match status" value="1"/>
</dbReference>
<protein>
    <recommendedName>
        <fullName evidence="4">BIG2 domain-containing protein</fullName>
    </recommendedName>
</protein>
<sequence length="228" mass="23715">MNSRALAVPLAAVLVAACSKAERIELDPGSVRFAGTGKSSKVHATPLDRRGQPVPDQTCVWSSTDEKVATVKGVHNDATITAAGPGSAAVRCAIGGVAVEAPIVVRVVARVVVAPERAELKMQDEAAPLALQVQAFDDQGAPFAGRVATVTCASEDVCRGDARGQLWAVGPGATTATVEVEGARTTLPVHVVDARTAEGKPRAVKGNPMEEIERAVKARDEAERRARK</sequence>
<dbReference type="PROSITE" id="PS51257">
    <property type="entry name" value="PROKAR_LIPOPROTEIN"/>
    <property type="match status" value="1"/>
</dbReference>
<evidence type="ECO:0000256" key="1">
    <source>
        <dbReference type="SAM" id="MobiDB-lite"/>
    </source>
</evidence>
<dbReference type="SUPFAM" id="SSF49373">
    <property type="entry name" value="Invasin/intimin cell-adhesion fragments"/>
    <property type="match status" value="1"/>
</dbReference>
<evidence type="ECO:0000313" key="3">
    <source>
        <dbReference type="Proteomes" id="UP001162891"/>
    </source>
</evidence>
<dbReference type="Proteomes" id="UP001162891">
    <property type="component" value="Chromosome"/>
</dbReference>
<proteinExistence type="predicted"/>
<keyword evidence="3" id="KW-1185">Reference proteome</keyword>
<reference evidence="3" key="1">
    <citation type="journal article" date="2022" name="Int. J. Syst. Evol. Microbiol.">
        <title>Anaeromyxobacter oryzae sp. nov., Anaeromyxobacter diazotrophicus sp. nov. and Anaeromyxobacter paludicola sp. nov., isolated from paddy soils.</title>
        <authorList>
            <person name="Itoh H."/>
            <person name="Xu Z."/>
            <person name="Mise K."/>
            <person name="Masuda Y."/>
            <person name="Ushijima N."/>
            <person name="Hayakawa C."/>
            <person name="Shiratori Y."/>
            <person name="Senoo K."/>
        </authorList>
    </citation>
    <scope>NUCLEOTIDE SEQUENCE [LARGE SCALE GENOMIC DNA]</scope>
    <source>
        <strain evidence="3">Red232</strain>
    </source>
</reference>
<accession>A0ABN6MXT4</accession>
<organism evidence="2 3">
    <name type="scientific">Anaeromyxobacter oryzae</name>
    <dbReference type="NCBI Taxonomy" id="2918170"/>
    <lineage>
        <taxon>Bacteria</taxon>
        <taxon>Pseudomonadati</taxon>
        <taxon>Myxococcota</taxon>
        <taxon>Myxococcia</taxon>
        <taxon>Myxococcales</taxon>
        <taxon>Cystobacterineae</taxon>
        <taxon>Anaeromyxobacteraceae</taxon>
        <taxon>Anaeromyxobacter</taxon>
    </lineage>
</organism>
<dbReference type="EMBL" id="AP025591">
    <property type="protein sequence ID" value="BDG04597.1"/>
    <property type="molecule type" value="Genomic_DNA"/>
</dbReference>
<gene>
    <name evidence="2" type="ORF">AMOR_35930</name>
</gene>
<dbReference type="InterPro" id="IPR008964">
    <property type="entry name" value="Invasin/intimin_cell_adhesion"/>
</dbReference>
<evidence type="ECO:0000313" key="2">
    <source>
        <dbReference type="EMBL" id="BDG04597.1"/>
    </source>
</evidence>
<feature type="region of interest" description="Disordered" evidence="1">
    <location>
        <begin position="35"/>
        <end position="55"/>
    </location>
</feature>
<dbReference type="RefSeq" id="WP_248353018.1">
    <property type="nucleotide sequence ID" value="NZ_AP025591.1"/>
</dbReference>
<evidence type="ECO:0008006" key="4">
    <source>
        <dbReference type="Google" id="ProtNLM"/>
    </source>
</evidence>